<dbReference type="PRINTS" id="PR00789">
    <property type="entry name" value="OSIALOPTASE"/>
</dbReference>
<accession>A0A2H0UFR3</accession>
<evidence type="ECO:0000256" key="1">
    <source>
        <dbReference type="ARBA" id="ARBA00022490"/>
    </source>
</evidence>
<dbReference type="Pfam" id="PF00814">
    <property type="entry name" value="TsaD"/>
    <property type="match status" value="2"/>
</dbReference>
<comment type="caution">
    <text evidence="10">The sequence shown here is derived from an EMBL/GenBank/DDBJ whole genome shotgun (WGS) entry which is preliminary data.</text>
</comment>
<evidence type="ECO:0000256" key="6">
    <source>
        <dbReference type="ARBA" id="ARBA00023315"/>
    </source>
</evidence>
<proteinExistence type="inferred from homology"/>
<organism evidence="10 11">
    <name type="scientific">Candidatus Kaiserbacteria bacterium CG10_big_fil_rev_8_21_14_0_10_45_20</name>
    <dbReference type="NCBI Taxonomy" id="1974607"/>
    <lineage>
        <taxon>Bacteria</taxon>
        <taxon>Candidatus Kaiseribacteriota</taxon>
    </lineage>
</organism>
<dbReference type="AlphaFoldDB" id="A0A2H0UFR3"/>
<dbReference type="PANTHER" id="PTHR11735:SF6">
    <property type="entry name" value="TRNA N6-ADENOSINE THREONYLCARBAMOYLTRANSFERASE, MITOCHONDRIAL"/>
    <property type="match status" value="1"/>
</dbReference>
<evidence type="ECO:0000256" key="2">
    <source>
        <dbReference type="ARBA" id="ARBA00022679"/>
    </source>
</evidence>
<name>A0A2H0UFR3_9BACT</name>
<dbReference type="InterPro" id="IPR000905">
    <property type="entry name" value="Gcp-like_dom"/>
</dbReference>
<dbReference type="EC" id="2.3.1.234" evidence="8"/>
<comment type="similarity">
    <text evidence="8">Belongs to the KAE1 / TsaD family.</text>
</comment>
<dbReference type="Proteomes" id="UP000229315">
    <property type="component" value="Unassembled WGS sequence"/>
</dbReference>
<evidence type="ECO:0000313" key="10">
    <source>
        <dbReference type="EMBL" id="PIR85239.1"/>
    </source>
</evidence>
<feature type="domain" description="Gcp-like" evidence="9">
    <location>
        <begin position="30"/>
        <end position="79"/>
    </location>
</feature>
<feature type="binding site" evidence="8">
    <location>
        <position position="150"/>
    </location>
    <ligand>
        <name>Fe cation</name>
        <dbReference type="ChEBI" id="CHEBI:24875"/>
    </ligand>
</feature>
<dbReference type="InterPro" id="IPR043129">
    <property type="entry name" value="ATPase_NBD"/>
</dbReference>
<comment type="cofactor">
    <cofactor evidence="8">
        <name>Fe(2+)</name>
        <dbReference type="ChEBI" id="CHEBI:29033"/>
    </cofactor>
    <text evidence="8">Binds 1 Fe(2+) ion per subunit.</text>
</comment>
<dbReference type="GO" id="GO:0002949">
    <property type="term" value="P:tRNA threonylcarbamoyladenosine modification"/>
    <property type="evidence" value="ECO:0007669"/>
    <property type="project" value="UniProtKB-UniRule"/>
</dbReference>
<feature type="binding site" evidence="8">
    <location>
        <position position="214"/>
    </location>
    <ligand>
        <name>substrate</name>
    </ligand>
</feature>
<evidence type="ECO:0000256" key="7">
    <source>
        <dbReference type="ARBA" id="ARBA00048117"/>
    </source>
</evidence>
<dbReference type="SUPFAM" id="SSF53067">
    <property type="entry name" value="Actin-like ATPase domain"/>
    <property type="match status" value="3"/>
</dbReference>
<keyword evidence="3 8" id="KW-0819">tRNA processing</keyword>
<dbReference type="HAMAP" id="MF_01445">
    <property type="entry name" value="TsaD"/>
    <property type="match status" value="1"/>
</dbReference>
<dbReference type="InterPro" id="IPR017861">
    <property type="entry name" value="KAE1/TsaD"/>
</dbReference>
<dbReference type="GO" id="GO:0005506">
    <property type="term" value="F:iron ion binding"/>
    <property type="evidence" value="ECO:0007669"/>
    <property type="project" value="UniProtKB-UniRule"/>
</dbReference>
<comment type="caution">
    <text evidence="8">Lacks conserved residue(s) required for the propagation of feature annotation.</text>
</comment>
<keyword evidence="5 8" id="KW-0408">Iron</keyword>
<evidence type="ECO:0000256" key="5">
    <source>
        <dbReference type="ARBA" id="ARBA00023004"/>
    </source>
</evidence>
<feature type="domain" description="Gcp-like" evidence="9">
    <location>
        <begin position="104"/>
        <end position="360"/>
    </location>
</feature>
<protein>
    <recommendedName>
        <fullName evidence="8">tRNA N6-adenosine threonylcarbamoyltransferase</fullName>
        <ecNumber evidence="8">2.3.1.234</ecNumber>
    </recommendedName>
    <alternativeName>
        <fullName evidence="8">N6-L-threonylcarbamoyladenine synthase</fullName>
        <shortName evidence="8">t(6)A synthase</shortName>
    </alternativeName>
    <alternativeName>
        <fullName evidence="8">t(6)A37 threonylcarbamoyladenosine biosynthesis protein TsaD</fullName>
    </alternativeName>
    <alternativeName>
        <fullName evidence="8">tRNA threonylcarbamoyladenosine biosynthesis protein TsaD</fullName>
    </alternativeName>
</protein>
<dbReference type="FunFam" id="3.30.420.40:FF:000040">
    <property type="entry name" value="tRNA N6-adenosine threonylcarbamoyltransferase"/>
    <property type="match status" value="1"/>
</dbReference>
<keyword evidence="2 8" id="KW-0808">Transferase</keyword>
<feature type="binding site" evidence="8">
    <location>
        <position position="154"/>
    </location>
    <ligand>
        <name>Fe cation</name>
        <dbReference type="ChEBI" id="CHEBI:24875"/>
    </ligand>
</feature>
<dbReference type="NCBIfam" id="TIGR00329">
    <property type="entry name" value="gcp_kae1"/>
    <property type="match status" value="1"/>
</dbReference>
<comment type="subcellular location">
    <subcellularLocation>
        <location evidence="8">Cytoplasm</location>
    </subcellularLocation>
</comment>
<dbReference type="GO" id="GO:0005737">
    <property type="term" value="C:cytoplasm"/>
    <property type="evidence" value="ECO:0007669"/>
    <property type="project" value="UniProtKB-SubCell"/>
</dbReference>
<comment type="function">
    <text evidence="8">Required for the formation of a threonylcarbamoyl group on adenosine at position 37 (t(6)A37) in tRNAs that read codons beginning with adenine. Is involved in the transfer of the threonylcarbamoyl moiety of threonylcarbamoyl-AMP (TC-AMP) to the N6 group of A37, together with TsaE and TsaB. TsaD likely plays a direct catalytic role in this reaction.</text>
</comment>
<dbReference type="PANTHER" id="PTHR11735">
    <property type="entry name" value="TRNA N6-ADENOSINE THREONYLCARBAMOYLTRANSFERASE"/>
    <property type="match status" value="1"/>
</dbReference>
<gene>
    <name evidence="8" type="primary">tsaD</name>
    <name evidence="10" type="ORF">COU15_01715</name>
</gene>
<evidence type="ECO:0000256" key="3">
    <source>
        <dbReference type="ARBA" id="ARBA00022694"/>
    </source>
</evidence>
<evidence type="ECO:0000256" key="8">
    <source>
        <dbReference type="HAMAP-Rule" id="MF_01445"/>
    </source>
</evidence>
<dbReference type="GO" id="GO:0061711">
    <property type="term" value="F:tRNA N(6)-L-threonylcarbamoyladenine synthase activity"/>
    <property type="evidence" value="ECO:0007669"/>
    <property type="project" value="UniProtKB-EC"/>
</dbReference>
<evidence type="ECO:0000259" key="9">
    <source>
        <dbReference type="Pfam" id="PF00814"/>
    </source>
</evidence>
<keyword evidence="1 8" id="KW-0963">Cytoplasm</keyword>
<evidence type="ECO:0000313" key="11">
    <source>
        <dbReference type="Proteomes" id="UP000229315"/>
    </source>
</evidence>
<reference evidence="11" key="1">
    <citation type="submission" date="2017-09" db="EMBL/GenBank/DDBJ databases">
        <title>Depth-based differentiation of microbial function through sediment-hosted aquifers and enrichment of novel symbionts in the deep terrestrial subsurface.</title>
        <authorList>
            <person name="Probst A.J."/>
            <person name="Ladd B."/>
            <person name="Jarett J.K."/>
            <person name="Geller-Mcgrath D.E."/>
            <person name="Sieber C.M.K."/>
            <person name="Emerson J.B."/>
            <person name="Anantharaman K."/>
            <person name="Thomas B.C."/>
            <person name="Malmstrom R."/>
            <person name="Stieglmeier M."/>
            <person name="Klingl A."/>
            <person name="Woyke T."/>
            <person name="Ryan C.M."/>
            <person name="Banfield J.F."/>
        </authorList>
    </citation>
    <scope>NUCLEOTIDE SEQUENCE [LARGE SCALE GENOMIC DNA]</scope>
</reference>
<keyword evidence="6 8" id="KW-0012">Acyltransferase</keyword>
<dbReference type="InterPro" id="IPR022450">
    <property type="entry name" value="TsaD"/>
</dbReference>
<keyword evidence="4 8" id="KW-0479">Metal-binding</keyword>
<dbReference type="EMBL" id="PFBH01000013">
    <property type="protein sequence ID" value="PIR85239.1"/>
    <property type="molecule type" value="Genomic_DNA"/>
</dbReference>
<comment type="catalytic activity">
    <reaction evidence="7 8">
        <text>L-threonylcarbamoyladenylate + adenosine(37) in tRNA = N(6)-L-threonylcarbamoyladenosine(37) in tRNA + AMP + H(+)</text>
        <dbReference type="Rhea" id="RHEA:37059"/>
        <dbReference type="Rhea" id="RHEA-COMP:10162"/>
        <dbReference type="Rhea" id="RHEA-COMP:10163"/>
        <dbReference type="ChEBI" id="CHEBI:15378"/>
        <dbReference type="ChEBI" id="CHEBI:73682"/>
        <dbReference type="ChEBI" id="CHEBI:74411"/>
        <dbReference type="ChEBI" id="CHEBI:74418"/>
        <dbReference type="ChEBI" id="CHEBI:456215"/>
        <dbReference type="EC" id="2.3.1.234"/>
    </reaction>
</comment>
<sequence length="386" mass="42233">MKILAIETSCDETAVTVLEAHGDLTNASFTVLGNALYSQASKHAEYGGVYPSLAKREHQKNLPALTTLALKEAGLLVEETQTLSPDSLLKIRDEEFKHSIKEFLATIQKPAIDLIAVTNGPGLEPALWTGINFAEAIGAEWNIPTVGIDHMEGHIVSALLERSENTGYKILNTDFPLLALLISGGHTEFVLMKEWFVYELVGKTKDDAVGEAFDKVARLLGLPYPGGPHIQTYAQKHRDTGVADTISLPRPMIQDDTCDFSFSGLKTSVLYKVKENASLSEDDKEAFARAFEDSARDVIVTKTKRALEKTNAQTFTVGGGVSANKEIRRALEELLDEHFPQTQIAFPHHSLTGDNAVMIGVVAYLRHLHNPQLPDSIHAHGSQSLV</sequence>
<feature type="binding site" evidence="8">
    <location>
        <position position="354"/>
    </location>
    <ligand>
        <name>Fe cation</name>
        <dbReference type="ChEBI" id="CHEBI:24875"/>
    </ligand>
</feature>
<feature type="binding site" evidence="8">
    <location>
        <begin position="181"/>
        <end position="185"/>
    </location>
    <ligand>
        <name>substrate</name>
    </ligand>
</feature>
<dbReference type="Gene3D" id="3.30.420.40">
    <property type="match status" value="2"/>
</dbReference>
<evidence type="ECO:0000256" key="4">
    <source>
        <dbReference type="ARBA" id="ARBA00022723"/>
    </source>
</evidence>
<feature type="binding site" evidence="8">
    <location>
        <position position="324"/>
    </location>
    <ligand>
        <name>substrate</name>
    </ligand>
</feature>
<feature type="binding site" evidence="8">
    <location>
        <position position="227"/>
    </location>
    <ligand>
        <name>substrate</name>
    </ligand>
</feature>